<keyword evidence="2" id="KW-0175">Coiled coil</keyword>
<dbReference type="Pfam" id="PF15301">
    <property type="entry name" value="SLAIN"/>
    <property type="match status" value="1"/>
</dbReference>
<feature type="compositionally biased region" description="Polar residues" evidence="3">
    <location>
        <begin position="424"/>
        <end position="436"/>
    </location>
</feature>
<comment type="similarity">
    <text evidence="1">Belongs to the SLAIN motif-containing family.</text>
</comment>
<feature type="compositionally biased region" description="Polar residues" evidence="3">
    <location>
        <begin position="318"/>
        <end position="346"/>
    </location>
</feature>
<proteinExistence type="inferred from homology"/>
<gene>
    <name evidence="4" type="ORF">CUNI_LOCUS21572</name>
</gene>
<feature type="region of interest" description="Disordered" evidence="3">
    <location>
        <begin position="392"/>
        <end position="445"/>
    </location>
</feature>
<evidence type="ECO:0000256" key="1">
    <source>
        <dbReference type="ARBA" id="ARBA00006652"/>
    </source>
</evidence>
<feature type="region of interest" description="Disordered" evidence="3">
    <location>
        <begin position="24"/>
        <end position="60"/>
    </location>
</feature>
<feature type="compositionally biased region" description="Polar residues" evidence="3">
    <location>
        <begin position="141"/>
        <end position="153"/>
    </location>
</feature>
<evidence type="ECO:0008006" key="6">
    <source>
        <dbReference type="Google" id="ProtNLM"/>
    </source>
</evidence>
<dbReference type="EMBL" id="CAJHNH020008479">
    <property type="protein sequence ID" value="CAG5136014.1"/>
    <property type="molecule type" value="Genomic_DNA"/>
</dbReference>
<comment type="caution">
    <text evidence="4">The sequence shown here is derived from an EMBL/GenBank/DDBJ whole genome shotgun (WGS) entry which is preliminary data.</text>
</comment>
<accession>A0A8S4A445</accession>
<protein>
    <recommendedName>
        <fullName evidence="6">SLAIN motif-containing protein 2</fullName>
    </recommendedName>
</protein>
<feature type="region of interest" description="Disordered" evidence="3">
    <location>
        <begin position="308"/>
        <end position="376"/>
    </location>
</feature>
<dbReference type="GO" id="GO:0007020">
    <property type="term" value="P:microtubule nucleation"/>
    <property type="evidence" value="ECO:0007669"/>
    <property type="project" value="TreeGrafter"/>
</dbReference>
<reference evidence="4" key="1">
    <citation type="submission" date="2021-04" db="EMBL/GenBank/DDBJ databases">
        <authorList>
            <consortium name="Molecular Ecology Group"/>
        </authorList>
    </citation>
    <scope>NUCLEOTIDE SEQUENCE</scope>
</reference>
<dbReference type="PANTHER" id="PTHR22406:SF7">
    <property type="entry name" value="NASCENT POLYPEPTIDE-ASSOCIATED COMPLEX SUBUNIT ALPHA, MUSCLE-SPECIFIC FORM"/>
    <property type="match status" value="1"/>
</dbReference>
<feature type="compositionally biased region" description="Polar residues" evidence="3">
    <location>
        <begin position="355"/>
        <end position="371"/>
    </location>
</feature>
<dbReference type="GO" id="GO:0031116">
    <property type="term" value="P:positive regulation of microtubule polymerization"/>
    <property type="evidence" value="ECO:0007669"/>
    <property type="project" value="TreeGrafter"/>
</dbReference>
<dbReference type="GO" id="GO:0031122">
    <property type="term" value="P:cytoplasmic microtubule organization"/>
    <property type="evidence" value="ECO:0007669"/>
    <property type="project" value="TreeGrafter"/>
</dbReference>
<evidence type="ECO:0000256" key="3">
    <source>
        <dbReference type="SAM" id="MobiDB-lite"/>
    </source>
</evidence>
<evidence type="ECO:0000256" key="2">
    <source>
        <dbReference type="ARBA" id="ARBA00023054"/>
    </source>
</evidence>
<dbReference type="GO" id="GO:0035371">
    <property type="term" value="C:microtubule plus-end"/>
    <property type="evidence" value="ECO:0007669"/>
    <property type="project" value="TreeGrafter"/>
</dbReference>
<evidence type="ECO:0000313" key="4">
    <source>
        <dbReference type="EMBL" id="CAG5136014.1"/>
    </source>
</evidence>
<sequence length="445" mass="48681">MDSPEPVADPHSEVRKLQELVKNLERQNEALRSKQSRNGDLTTDNKENDNNDSDNNSSDVAKVKLKENFALDDLDDVNFSDLSVDDDSWLYTSPKTVTPHMSRETLLSWVRQDFDHPSPEVETSRRALICKLNEVARMRHSSSSPVIGSQPLASRSAGALTRSTEESNHTPVRNAGHRKSGLTAPGLSKIAFDSGTFTRLKRGAVPMHGEGDQPQNLPYVPNVTDISDIENLAKQQEESLRQSITPANRKAMRARHALMEGDSSARLSPSRFDLDGAYLSDRHGSVGSDHGIPSSGSLMNSQHFQLSNSLDSRGRGSLPSTPGLQYQSNNSSDSSLDRYNSASGDESNLAPEAFRSSSSRLQHSNFQSAPKQSMPIGIAPGLAQQQIERGLSPQRTSGLPMPRRQLVRPSSASRSSLPMLRRANNPSPKPTSSGGSEDTWREGCF</sequence>
<keyword evidence="5" id="KW-1185">Reference proteome</keyword>
<evidence type="ECO:0000313" key="5">
    <source>
        <dbReference type="Proteomes" id="UP000678393"/>
    </source>
</evidence>
<name>A0A8S4A445_9EUPU</name>
<dbReference type="InterPro" id="IPR026179">
    <property type="entry name" value="Slain"/>
</dbReference>
<dbReference type="OrthoDB" id="6347145at2759"/>
<feature type="region of interest" description="Disordered" evidence="3">
    <location>
        <begin position="141"/>
        <end position="187"/>
    </location>
</feature>
<dbReference type="PANTHER" id="PTHR22406">
    <property type="entry name" value="NASCENT POLYPEPTIDE-ASSOCIATED COMPLEX SUBUNIT ALPHA, MUSCLE-SPECIFIC FORM"/>
    <property type="match status" value="1"/>
</dbReference>
<dbReference type="Proteomes" id="UP000678393">
    <property type="component" value="Unassembled WGS sequence"/>
</dbReference>
<dbReference type="AlphaFoldDB" id="A0A8S4A445"/>
<organism evidence="4 5">
    <name type="scientific">Candidula unifasciata</name>
    <dbReference type="NCBI Taxonomy" id="100452"/>
    <lineage>
        <taxon>Eukaryota</taxon>
        <taxon>Metazoa</taxon>
        <taxon>Spiralia</taxon>
        <taxon>Lophotrochozoa</taxon>
        <taxon>Mollusca</taxon>
        <taxon>Gastropoda</taxon>
        <taxon>Heterobranchia</taxon>
        <taxon>Euthyneura</taxon>
        <taxon>Panpulmonata</taxon>
        <taxon>Eupulmonata</taxon>
        <taxon>Stylommatophora</taxon>
        <taxon>Helicina</taxon>
        <taxon>Helicoidea</taxon>
        <taxon>Geomitridae</taxon>
        <taxon>Candidula</taxon>
    </lineage>
</organism>